<evidence type="ECO:0000256" key="1">
    <source>
        <dbReference type="ARBA" id="ARBA00022723"/>
    </source>
</evidence>
<gene>
    <name evidence="3" type="ORF">Ctma_1075</name>
</gene>
<evidence type="ECO:0000313" key="3">
    <source>
        <dbReference type="EMBL" id="WXU00361.1"/>
    </source>
</evidence>
<dbReference type="EMBL" id="CP138327">
    <property type="protein sequence ID" value="WXU00361.1"/>
    <property type="molecule type" value="Genomic_DNA"/>
</dbReference>
<evidence type="ECO:0008006" key="4">
    <source>
        <dbReference type="Google" id="ProtNLM"/>
    </source>
</evidence>
<proteinExistence type="predicted"/>
<organism evidence="3">
    <name type="scientific">Catillopecten margaritatus gill symbiont</name>
    <dbReference type="NCBI Taxonomy" id="3083288"/>
    <lineage>
        <taxon>Bacteria</taxon>
        <taxon>Pseudomonadati</taxon>
        <taxon>Pseudomonadota</taxon>
        <taxon>Gammaproteobacteria</taxon>
        <taxon>sulfur-oxidizing symbionts</taxon>
    </lineage>
</organism>
<reference evidence="3" key="1">
    <citation type="submission" date="2023-10" db="EMBL/GenBank/DDBJ databases">
        <title>The first scallop-associated chemosynthetic bacterial symbiont.</title>
        <authorList>
            <person name="Lin Y.-T."/>
            <person name="Sun J."/>
            <person name="Ip J.C.-H."/>
            <person name="He X."/>
            <person name="Gao Z.-M."/>
            <person name="Perez M."/>
            <person name="Xu T."/>
            <person name="Qian P.-Y."/>
            <person name="Qiu J.-W."/>
        </authorList>
    </citation>
    <scope>NUCLEOTIDE SEQUENCE</scope>
    <source>
        <strain evidence="3">Gill1</strain>
    </source>
</reference>
<dbReference type="Gene3D" id="2.30.170.10">
    <property type="match status" value="1"/>
</dbReference>
<dbReference type="NCBIfam" id="NF041023">
    <property type="entry name" value="PP0621_fam"/>
    <property type="match status" value="1"/>
</dbReference>
<dbReference type="SUPFAM" id="SSF57868">
    <property type="entry name" value="Metallothionein"/>
    <property type="match status" value="1"/>
</dbReference>
<sequence length="68" mass="7379">MGLIKILPFVLLAVVGFVLWKKLRGSVGVATQQPSANKMVECSACKTHIPENEAIMQDGKIYCSKACL</sequence>
<name>A0AAU6PH41_9GAMM</name>
<protein>
    <recommendedName>
        <fullName evidence="4">Prokaryotic metallothionein</fullName>
    </recommendedName>
</protein>
<dbReference type="AlphaFoldDB" id="A0AAU6PH41"/>
<dbReference type="InterPro" id="IPR017854">
    <property type="entry name" value="Metalthion_dom_sf"/>
</dbReference>
<accession>A0AAU6PH41</accession>
<dbReference type="GO" id="GO:0046872">
    <property type="term" value="F:metal ion binding"/>
    <property type="evidence" value="ECO:0007669"/>
    <property type="project" value="UniProtKB-KW"/>
</dbReference>
<keyword evidence="2" id="KW-0480">Metal-thiolate cluster</keyword>
<keyword evidence="1" id="KW-0479">Metal-binding</keyword>
<evidence type="ECO:0000256" key="2">
    <source>
        <dbReference type="ARBA" id="ARBA00022851"/>
    </source>
</evidence>
<dbReference type="InterPro" id="IPR049708">
    <property type="entry name" value="PP0621-like"/>
</dbReference>